<reference evidence="10" key="2">
    <citation type="submission" date="2015-01" db="EMBL/GenBank/DDBJ databases">
        <title>Evolutionary Origins and Diversification of the Mycorrhizal Mutualists.</title>
        <authorList>
            <consortium name="DOE Joint Genome Institute"/>
            <consortium name="Mycorrhizal Genomics Consortium"/>
            <person name="Kohler A."/>
            <person name="Kuo A."/>
            <person name="Nagy L.G."/>
            <person name="Floudas D."/>
            <person name="Copeland A."/>
            <person name="Barry K.W."/>
            <person name="Cichocki N."/>
            <person name="Veneault-Fourrey C."/>
            <person name="LaButti K."/>
            <person name="Lindquist E.A."/>
            <person name="Lipzen A."/>
            <person name="Lundell T."/>
            <person name="Morin E."/>
            <person name="Murat C."/>
            <person name="Riley R."/>
            <person name="Ohm R."/>
            <person name="Sun H."/>
            <person name="Tunlid A."/>
            <person name="Henrissat B."/>
            <person name="Grigoriev I.V."/>
            <person name="Hibbett D.S."/>
            <person name="Martin F."/>
        </authorList>
    </citation>
    <scope>NUCLEOTIDE SEQUENCE [LARGE SCALE GENOMIC DNA]</scope>
    <source>
        <strain evidence="10">LaAM-08-1</strain>
    </source>
</reference>
<keyword evidence="5" id="KW-0508">mRNA splicing</keyword>
<dbReference type="AlphaFoldDB" id="A0A0C9Y4J8"/>
<evidence type="ECO:0000256" key="1">
    <source>
        <dbReference type="ARBA" id="ARBA00004123"/>
    </source>
</evidence>
<dbReference type="PROSITE" id="PS50174">
    <property type="entry name" value="G_PATCH"/>
    <property type="match status" value="1"/>
</dbReference>
<accession>A0A0C9Y4J8</accession>
<proteinExistence type="inferred from homology"/>
<feature type="region of interest" description="Disordered" evidence="7">
    <location>
        <begin position="322"/>
        <end position="367"/>
    </location>
</feature>
<dbReference type="Proteomes" id="UP000054477">
    <property type="component" value="Unassembled WGS sequence"/>
</dbReference>
<dbReference type="InterPro" id="IPR045211">
    <property type="entry name" value="TFP11/STIP/Ntr1"/>
</dbReference>
<keyword evidence="3" id="KW-0507">mRNA processing</keyword>
<comment type="similarity">
    <text evidence="2">Belongs to the TFP11/STIP family.</text>
</comment>
<evidence type="ECO:0000256" key="6">
    <source>
        <dbReference type="ARBA" id="ARBA00023242"/>
    </source>
</evidence>
<evidence type="ECO:0000256" key="4">
    <source>
        <dbReference type="ARBA" id="ARBA00022728"/>
    </source>
</evidence>
<dbReference type="EMBL" id="KN838540">
    <property type="protein sequence ID" value="KIK08894.1"/>
    <property type="molecule type" value="Genomic_DNA"/>
</dbReference>
<dbReference type="GO" id="GO:0003676">
    <property type="term" value="F:nucleic acid binding"/>
    <property type="evidence" value="ECO:0007669"/>
    <property type="project" value="InterPro"/>
</dbReference>
<evidence type="ECO:0000256" key="5">
    <source>
        <dbReference type="ARBA" id="ARBA00023187"/>
    </source>
</evidence>
<feature type="compositionally biased region" description="Polar residues" evidence="7">
    <location>
        <begin position="204"/>
        <end position="237"/>
    </location>
</feature>
<gene>
    <name evidence="9" type="ORF">K443DRAFT_83765</name>
</gene>
<dbReference type="GO" id="GO:0071008">
    <property type="term" value="C:U2-type post-mRNA release spliceosomal complex"/>
    <property type="evidence" value="ECO:0007669"/>
    <property type="project" value="TreeGrafter"/>
</dbReference>
<dbReference type="Pfam" id="PF07842">
    <property type="entry name" value="GCFC"/>
    <property type="match status" value="1"/>
</dbReference>
<protein>
    <recommendedName>
        <fullName evidence="8">G-patch domain-containing protein</fullName>
    </recommendedName>
</protein>
<dbReference type="HOGENOM" id="CLU_007977_2_1_1"/>
<organism evidence="9 10">
    <name type="scientific">Laccaria amethystina LaAM-08-1</name>
    <dbReference type="NCBI Taxonomy" id="1095629"/>
    <lineage>
        <taxon>Eukaryota</taxon>
        <taxon>Fungi</taxon>
        <taxon>Dikarya</taxon>
        <taxon>Basidiomycota</taxon>
        <taxon>Agaricomycotina</taxon>
        <taxon>Agaricomycetes</taxon>
        <taxon>Agaricomycetidae</taxon>
        <taxon>Agaricales</taxon>
        <taxon>Agaricineae</taxon>
        <taxon>Hydnangiaceae</taxon>
        <taxon>Laccaria</taxon>
    </lineage>
</organism>
<evidence type="ECO:0000313" key="9">
    <source>
        <dbReference type="EMBL" id="KIK08894.1"/>
    </source>
</evidence>
<comment type="subcellular location">
    <subcellularLocation>
        <location evidence="1">Nucleus</location>
    </subcellularLocation>
</comment>
<dbReference type="GO" id="GO:0000390">
    <property type="term" value="P:spliceosomal complex disassembly"/>
    <property type="evidence" value="ECO:0007669"/>
    <property type="project" value="InterPro"/>
</dbReference>
<feature type="compositionally biased region" description="Basic and acidic residues" evidence="7">
    <location>
        <begin position="322"/>
        <end position="335"/>
    </location>
</feature>
<dbReference type="PANTHER" id="PTHR23329">
    <property type="entry name" value="TUFTELIN-INTERACTING PROTEIN 11-RELATED"/>
    <property type="match status" value="1"/>
</dbReference>
<reference evidence="9 10" key="1">
    <citation type="submission" date="2014-04" db="EMBL/GenBank/DDBJ databases">
        <authorList>
            <consortium name="DOE Joint Genome Institute"/>
            <person name="Kuo A."/>
            <person name="Kohler A."/>
            <person name="Nagy L.G."/>
            <person name="Floudas D."/>
            <person name="Copeland A."/>
            <person name="Barry K.W."/>
            <person name="Cichocki N."/>
            <person name="Veneault-Fourrey C."/>
            <person name="LaButti K."/>
            <person name="Lindquist E.A."/>
            <person name="Lipzen A."/>
            <person name="Lundell T."/>
            <person name="Morin E."/>
            <person name="Murat C."/>
            <person name="Sun H."/>
            <person name="Tunlid A."/>
            <person name="Henrissat B."/>
            <person name="Grigoriev I.V."/>
            <person name="Hibbett D.S."/>
            <person name="Martin F."/>
            <person name="Nordberg H.P."/>
            <person name="Cantor M.N."/>
            <person name="Hua S.X."/>
        </authorList>
    </citation>
    <scope>NUCLEOTIDE SEQUENCE [LARGE SCALE GENOMIC DNA]</scope>
    <source>
        <strain evidence="9 10">LaAM-08-1</strain>
    </source>
</reference>
<evidence type="ECO:0000256" key="3">
    <source>
        <dbReference type="ARBA" id="ARBA00022664"/>
    </source>
</evidence>
<sequence length="985" mass="109760">MARRKRVMDDGDDSDSSDSHALDLDDDPDVRAERALFEDPYQRKRRRKGGKEDALYGVFAEDSDDEGYSKKASVRRSDWAKAPAFVSSDTKVNLKQAMDVESGEGQDVEGSADGEDDGSEGEDDEIGTPEDYSDESDPSRAPSPRVRVEDDDDEFTEKPRLGGIGSKPFGTTSEGGFGSRVGLGSSRGGIGSSATAVPAPSMHGASSVQGIGSKSSMNNALEDSFSSPTSVSTDNFPSVFGNQSKRFTREVTSAGKAVPLPAAELAHFSKIQGTFGARMLAKMGWQAGTGLGTTGEGIVTPIESKLRPQKMGIAFKGFKEKTTQSKMEAKRRGEVVSDDDEKTKTSSKKGRKQEQNRSDVWRRPKKVKTKIEHKTYEQIIAEAGQEAPTAGLGQITDATGAVPREVSSLALNSWSPSNDPTRIPEVRHNIRLIVDTCKGELNGLAREAKALQVRKEFVASEDGRLRKKIEYEAELISRLQRVQLIAADVNSMSKELAAMYEVSLEPFSPLFHSFIDQYGKEFDRYQLDELVVAAITPLVRRIVTAWDPLKDPTGLISTFRGWRRALKVNHEEPVPQNQMSVYASETTPSRPDVYELISFNNSSSESFSSDTHMTYFESLLWNVWLPKVRTTINNEWSPENPQPAVKLYELWSTFLPPFIRDNFLDQLVLPKVQKAVSDWNSKRSSVSLQNIVFPWLPHVGLRLEDVIGDAKRKVKSLLRSWIVGAEMPLDLTAWKGVFDAGEWDAMMLKYIVPKLGRTLREDFRVNPRDQKMEPLQNVLQWSEIIRPSIFSQLLETEFFPKWLDILHIWLIQPKVNFGEVAIWYSFWKEAFPEAIRNLSAVSRGFTRGLQLMNRAIELGPRAPTELARPDFLAEISGPSSPVRNGVKDEVKIPARSSARIHEITFRSIVEEFVASHNLLFVPTGRAHERSRMPLYRVSATADGKHGLLVYILDDAVWASQEGSASSESDEFGAIGLEDIVRRATN</sequence>
<keyword evidence="10" id="KW-1185">Reference proteome</keyword>
<feature type="domain" description="G-patch" evidence="8">
    <location>
        <begin position="272"/>
        <end position="318"/>
    </location>
</feature>
<evidence type="ECO:0000256" key="7">
    <source>
        <dbReference type="SAM" id="MobiDB-lite"/>
    </source>
</evidence>
<keyword evidence="4" id="KW-0747">Spliceosome</keyword>
<feature type="compositionally biased region" description="Gly residues" evidence="7">
    <location>
        <begin position="173"/>
        <end position="191"/>
    </location>
</feature>
<feature type="region of interest" description="Disordered" evidence="7">
    <location>
        <begin position="1"/>
        <end position="237"/>
    </location>
</feature>
<evidence type="ECO:0000313" key="10">
    <source>
        <dbReference type="Proteomes" id="UP000054477"/>
    </source>
</evidence>
<dbReference type="InterPro" id="IPR000467">
    <property type="entry name" value="G_patch_dom"/>
</dbReference>
<keyword evidence="6" id="KW-0539">Nucleus</keyword>
<dbReference type="STRING" id="1095629.A0A0C9Y4J8"/>
<dbReference type="SMART" id="SM00443">
    <property type="entry name" value="G_patch"/>
    <property type="match status" value="1"/>
</dbReference>
<dbReference type="OrthoDB" id="4822at2759"/>
<dbReference type="PANTHER" id="PTHR23329:SF1">
    <property type="entry name" value="TUFTELIN-INTERACTING PROTEIN 11"/>
    <property type="match status" value="1"/>
</dbReference>
<feature type="compositionally biased region" description="Acidic residues" evidence="7">
    <location>
        <begin position="101"/>
        <end position="136"/>
    </location>
</feature>
<dbReference type="InterPro" id="IPR022783">
    <property type="entry name" value="GCFC_dom"/>
</dbReference>
<dbReference type="Pfam" id="PF12457">
    <property type="entry name" value="TIP_N"/>
    <property type="match status" value="1"/>
</dbReference>
<dbReference type="InterPro" id="IPR022159">
    <property type="entry name" value="STIP/TFIP11_N"/>
</dbReference>
<dbReference type="Pfam" id="PF01585">
    <property type="entry name" value="G-patch"/>
    <property type="match status" value="1"/>
</dbReference>
<name>A0A0C9Y4J8_9AGAR</name>
<evidence type="ECO:0000259" key="8">
    <source>
        <dbReference type="PROSITE" id="PS50174"/>
    </source>
</evidence>
<feature type="compositionally biased region" description="Basic and acidic residues" evidence="7">
    <location>
        <begin position="17"/>
        <end position="42"/>
    </location>
</feature>
<evidence type="ECO:0000256" key="2">
    <source>
        <dbReference type="ARBA" id="ARBA00010900"/>
    </source>
</evidence>
<feature type="compositionally biased region" description="Basic and acidic residues" evidence="7">
    <location>
        <begin position="352"/>
        <end position="362"/>
    </location>
</feature>